<name>A0A261UEC9_9BORD</name>
<evidence type="ECO:0000313" key="1">
    <source>
        <dbReference type="EMBL" id="OZI59951.1"/>
    </source>
</evidence>
<comment type="caution">
    <text evidence="1">The sequence shown here is derived from an EMBL/GenBank/DDBJ whole genome shotgun (WGS) entry which is preliminary data.</text>
</comment>
<dbReference type="AlphaFoldDB" id="A0A261UEC9"/>
<dbReference type="OrthoDB" id="9812969at2"/>
<protein>
    <submittedName>
        <fullName evidence="1">Uncharacterized protein</fullName>
    </submittedName>
</protein>
<organism evidence="1 2">
    <name type="scientific">Bordetella genomosp. 11</name>
    <dbReference type="NCBI Taxonomy" id="1416808"/>
    <lineage>
        <taxon>Bacteria</taxon>
        <taxon>Pseudomonadati</taxon>
        <taxon>Pseudomonadota</taxon>
        <taxon>Betaproteobacteria</taxon>
        <taxon>Burkholderiales</taxon>
        <taxon>Alcaligenaceae</taxon>
        <taxon>Bordetella</taxon>
    </lineage>
</organism>
<sequence>MNTLLLDRTAWDCVLDAAGNWAMASNPYAIAQDVASAVKLFLGECYYDTTKGIPYFQQILGQFPPLALVRARIEAAALTVPQVVQARCVITAFEGRVISGQVLVIDQNGQEHNITF</sequence>
<dbReference type="InterPro" id="IPR020288">
    <property type="entry name" value="Sheath_initiator"/>
</dbReference>
<accession>A0A261UEC9</accession>
<gene>
    <name evidence="1" type="ORF">CAL28_10735</name>
</gene>
<reference evidence="2" key="1">
    <citation type="submission" date="2017-05" db="EMBL/GenBank/DDBJ databases">
        <title>Complete and WGS of Bordetella genogroups.</title>
        <authorList>
            <person name="Spilker T."/>
            <person name="Lipuma J."/>
        </authorList>
    </citation>
    <scope>NUCLEOTIDE SEQUENCE [LARGE SCALE GENOMIC DNA]</scope>
    <source>
        <strain evidence="2">AU8856</strain>
    </source>
</reference>
<dbReference type="RefSeq" id="WP_094841371.1">
    <property type="nucleotide sequence ID" value="NZ_NEVS01000004.1"/>
</dbReference>
<proteinExistence type="predicted"/>
<dbReference type="Pfam" id="PF10934">
    <property type="entry name" value="Sheath_initiator"/>
    <property type="match status" value="1"/>
</dbReference>
<dbReference type="EMBL" id="NEVS01000004">
    <property type="protein sequence ID" value="OZI59951.1"/>
    <property type="molecule type" value="Genomic_DNA"/>
</dbReference>
<evidence type="ECO:0000313" key="2">
    <source>
        <dbReference type="Proteomes" id="UP000215767"/>
    </source>
</evidence>
<keyword evidence="2" id="KW-1185">Reference proteome</keyword>
<dbReference type="Proteomes" id="UP000215767">
    <property type="component" value="Unassembled WGS sequence"/>
</dbReference>